<gene>
    <name evidence="1" type="ORF">MNBD_GAMMA03-913</name>
</gene>
<dbReference type="Gene3D" id="2.60.120.200">
    <property type="match status" value="1"/>
</dbReference>
<dbReference type="EMBL" id="UOFC01000183">
    <property type="protein sequence ID" value="VAW48105.1"/>
    <property type="molecule type" value="Genomic_DNA"/>
</dbReference>
<name>A0A3B0VWR9_9ZZZZ</name>
<reference evidence="1" key="1">
    <citation type="submission" date="2018-06" db="EMBL/GenBank/DDBJ databases">
        <authorList>
            <person name="Zhirakovskaya E."/>
        </authorList>
    </citation>
    <scope>NUCLEOTIDE SEQUENCE</scope>
</reference>
<evidence type="ECO:0008006" key="2">
    <source>
        <dbReference type="Google" id="ProtNLM"/>
    </source>
</evidence>
<organism evidence="1">
    <name type="scientific">hydrothermal vent metagenome</name>
    <dbReference type="NCBI Taxonomy" id="652676"/>
    <lineage>
        <taxon>unclassified sequences</taxon>
        <taxon>metagenomes</taxon>
        <taxon>ecological metagenomes</taxon>
    </lineage>
</organism>
<dbReference type="AlphaFoldDB" id="A0A3B0VWR9"/>
<proteinExistence type="predicted"/>
<evidence type="ECO:0000313" key="1">
    <source>
        <dbReference type="EMBL" id="VAW48105.1"/>
    </source>
</evidence>
<protein>
    <recommendedName>
        <fullName evidence="2">GH16 domain-containing protein</fullName>
    </recommendedName>
</protein>
<accession>A0A3B0VWR9</accession>
<sequence length="108" mass="12213">MDLFSTANSGTWFCIEAHIKLNTPGSNDGIFEFWIDEVFQKGSYDLNWHDTWNSDPENLKINAIFIENYWNSGSPVAQERYMDNFVISTSPIGCGAASSDLIFTNGFE</sequence>